<comment type="caution">
    <text evidence="1">The sequence shown here is derived from an EMBL/GenBank/DDBJ whole genome shotgun (WGS) entry which is preliminary data.</text>
</comment>
<reference evidence="1 2" key="1">
    <citation type="submission" date="2019-01" db="EMBL/GenBank/DDBJ databases">
        <title>Chengkuizengella sp. nov., isolated from deep-sea sediment of East Pacific Ocean.</title>
        <authorList>
            <person name="Yang J."/>
            <person name="Lai Q."/>
            <person name="Shao Z."/>
        </authorList>
    </citation>
    <scope>NUCLEOTIDE SEQUENCE [LARGE SCALE GENOMIC DNA]</scope>
    <source>
        <strain evidence="1 2">YPA3-1-1</strain>
    </source>
</reference>
<name>A0A6N9Q7F8_9BACL</name>
<evidence type="ECO:0000313" key="2">
    <source>
        <dbReference type="Proteomes" id="UP000448943"/>
    </source>
</evidence>
<organism evidence="1 2">
    <name type="scientific">Chengkuizengella marina</name>
    <dbReference type="NCBI Taxonomy" id="2507566"/>
    <lineage>
        <taxon>Bacteria</taxon>
        <taxon>Bacillati</taxon>
        <taxon>Bacillota</taxon>
        <taxon>Bacilli</taxon>
        <taxon>Bacillales</taxon>
        <taxon>Paenibacillaceae</taxon>
        <taxon>Chengkuizengella</taxon>
    </lineage>
</organism>
<sequence length="69" mass="8020">MGTRVIIYEKLESGELSKLDERSWSEPLLKSLEHANYITIKEIEYEMVEGRLNIDEEVLEILVIASKKP</sequence>
<dbReference type="OrthoDB" id="2629191at2"/>
<keyword evidence="2" id="KW-1185">Reference proteome</keyword>
<dbReference type="Proteomes" id="UP000448943">
    <property type="component" value="Unassembled WGS sequence"/>
</dbReference>
<dbReference type="AlphaFoldDB" id="A0A6N9Q7F8"/>
<gene>
    <name evidence="1" type="ORF">ERL59_16710</name>
</gene>
<proteinExistence type="predicted"/>
<dbReference type="RefSeq" id="WP_160647406.1">
    <property type="nucleotide sequence ID" value="NZ_SIJB01000033.1"/>
</dbReference>
<dbReference type="EMBL" id="SIJB01000033">
    <property type="protein sequence ID" value="NBI30593.1"/>
    <property type="molecule type" value="Genomic_DNA"/>
</dbReference>
<evidence type="ECO:0000313" key="1">
    <source>
        <dbReference type="EMBL" id="NBI30593.1"/>
    </source>
</evidence>
<accession>A0A6N9Q7F8</accession>
<protein>
    <submittedName>
        <fullName evidence="1">Uncharacterized protein</fullName>
    </submittedName>
</protein>